<dbReference type="PRINTS" id="PR00038">
    <property type="entry name" value="HTHLUXR"/>
</dbReference>
<gene>
    <name evidence="5" type="ORF">EPA93_47075</name>
</gene>
<evidence type="ECO:0000256" key="3">
    <source>
        <dbReference type="ARBA" id="ARBA00023163"/>
    </source>
</evidence>
<dbReference type="EMBL" id="CP035758">
    <property type="protein sequence ID" value="QBD83127.1"/>
    <property type="molecule type" value="Genomic_DNA"/>
</dbReference>
<dbReference type="Proteomes" id="UP000290365">
    <property type="component" value="Chromosome"/>
</dbReference>
<keyword evidence="2" id="KW-0238">DNA-binding</keyword>
<dbReference type="PANTHER" id="PTHR44688:SF16">
    <property type="entry name" value="DNA-BINDING TRANSCRIPTIONAL ACTIVATOR DEVR_DOSR"/>
    <property type="match status" value="1"/>
</dbReference>
<dbReference type="RefSeq" id="WP_129894194.1">
    <property type="nucleotide sequence ID" value="NZ_CP035758.1"/>
</dbReference>
<name>A0A4P6K497_KTERU</name>
<dbReference type="Gene3D" id="1.10.10.10">
    <property type="entry name" value="Winged helix-like DNA-binding domain superfamily/Winged helix DNA-binding domain"/>
    <property type="match status" value="1"/>
</dbReference>
<dbReference type="KEGG" id="kbs:EPA93_47075"/>
<accession>A0A4P6K497</accession>
<evidence type="ECO:0000313" key="5">
    <source>
        <dbReference type="EMBL" id="QBD83127.1"/>
    </source>
</evidence>
<dbReference type="SUPFAM" id="SSF46894">
    <property type="entry name" value="C-terminal effector domain of the bipartite response regulators"/>
    <property type="match status" value="1"/>
</dbReference>
<dbReference type="InterPro" id="IPR027417">
    <property type="entry name" value="P-loop_NTPase"/>
</dbReference>
<proteinExistence type="predicted"/>
<dbReference type="SUPFAM" id="SSF48452">
    <property type="entry name" value="TPR-like"/>
    <property type="match status" value="1"/>
</dbReference>
<dbReference type="Gene3D" id="3.40.50.300">
    <property type="entry name" value="P-loop containing nucleotide triphosphate hydrolases"/>
    <property type="match status" value="1"/>
</dbReference>
<evidence type="ECO:0000259" key="4">
    <source>
        <dbReference type="PROSITE" id="PS50043"/>
    </source>
</evidence>
<dbReference type="SMART" id="SM00421">
    <property type="entry name" value="HTH_LUXR"/>
    <property type="match status" value="1"/>
</dbReference>
<dbReference type="OrthoDB" id="149204at2"/>
<dbReference type="SUPFAM" id="SSF52540">
    <property type="entry name" value="P-loop containing nucleoside triphosphate hydrolases"/>
    <property type="match status" value="1"/>
</dbReference>
<feature type="domain" description="HTH luxR-type" evidence="4">
    <location>
        <begin position="844"/>
        <end position="909"/>
    </location>
</feature>
<dbReference type="Pfam" id="PF00196">
    <property type="entry name" value="GerE"/>
    <property type="match status" value="1"/>
</dbReference>
<dbReference type="Pfam" id="PF25873">
    <property type="entry name" value="WHD_MalT"/>
    <property type="match status" value="1"/>
</dbReference>
<evidence type="ECO:0000256" key="1">
    <source>
        <dbReference type="ARBA" id="ARBA00023015"/>
    </source>
</evidence>
<protein>
    <recommendedName>
        <fullName evidence="4">HTH luxR-type domain-containing protein</fullName>
    </recommendedName>
</protein>
<dbReference type="GO" id="GO:0003677">
    <property type="term" value="F:DNA binding"/>
    <property type="evidence" value="ECO:0007669"/>
    <property type="project" value="UniProtKB-KW"/>
</dbReference>
<dbReference type="CDD" id="cd06170">
    <property type="entry name" value="LuxR_C_like"/>
    <property type="match status" value="1"/>
</dbReference>
<dbReference type="Pfam" id="PF17874">
    <property type="entry name" value="TPR_MalT"/>
    <property type="match status" value="1"/>
</dbReference>
<evidence type="ECO:0000256" key="2">
    <source>
        <dbReference type="ARBA" id="ARBA00023125"/>
    </source>
</evidence>
<organism evidence="5 6">
    <name type="scientific">Ktedonosporobacter rubrisoli</name>
    <dbReference type="NCBI Taxonomy" id="2509675"/>
    <lineage>
        <taxon>Bacteria</taxon>
        <taxon>Bacillati</taxon>
        <taxon>Chloroflexota</taxon>
        <taxon>Ktedonobacteria</taxon>
        <taxon>Ktedonobacterales</taxon>
        <taxon>Ktedonosporobacteraceae</taxon>
        <taxon>Ktedonosporobacter</taxon>
    </lineage>
</organism>
<dbReference type="PROSITE" id="PS50043">
    <property type="entry name" value="HTH_LUXR_2"/>
    <property type="match status" value="1"/>
</dbReference>
<dbReference type="AlphaFoldDB" id="A0A4P6K497"/>
<keyword evidence="1" id="KW-0805">Transcription regulation</keyword>
<evidence type="ECO:0000313" key="6">
    <source>
        <dbReference type="Proteomes" id="UP000290365"/>
    </source>
</evidence>
<dbReference type="InterPro" id="IPR036388">
    <property type="entry name" value="WH-like_DNA-bd_sf"/>
</dbReference>
<dbReference type="InterPro" id="IPR016032">
    <property type="entry name" value="Sig_transdc_resp-reg_C-effctor"/>
</dbReference>
<dbReference type="PANTHER" id="PTHR44688">
    <property type="entry name" value="DNA-BINDING TRANSCRIPTIONAL ACTIVATOR DEVR_DOSR"/>
    <property type="match status" value="1"/>
</dbReference>
<reference evidence="5 6" key="1">
    <citation type="submission" date="2019-01" db="EMBL/GenBank/DDBJ databases">
        <title>Ktedonosporobacter rubrisoli SCAWS-G2.</title>
        <authorList>
            <person name="Huang Y."/>
            <person name="Yan B."/>
        </authorList>
    </citation>
    <scope>NUCLEOTIDE SEQUENCE [LARGE SCALE GENOMIC DNA]</scope>
    <source>
        <strain evidence="5 6">SCAWS-G2</strain>
    </source>
</reference>
<dbReference type="GO" id="GO:0006355">
    <property type="term" value="P:regulation of DNA-templated transcription"/>
    <property type="evidence" value="ECO:0007669"/>
    <property type="project" value="InterPro"/>
</dbReference>
<dbReference type="InterPro" id="IPR011990">
    <property type="entry name" value="TPR-like_helical_dom_sf"/>
</dbReference>
<dbReference type="Gene3D" id="1.25.40.10">
    <property type="entry name" value="Tetratricopeptide repeat domain"/>
    <property type="match status" value="1"/>
</dbReference>
<dbReference type="InterPro" id="IPR000792">
    <property type="entry name" value="Tscrpt_reg_LuxR_C"/>
</dbReference>
<dbReference type="InterPro" id="IPR041617">
    <property type="entry name" value="TPR_MalT"/>
</dbReference>
<keyword evidence="6" id="KW-1185">Reference proteome</keyword>
<keyword evidence="3" id="KW-0804">Transcription</keyword>
<sequence>MLAFDSPLATKFFPPISSSHTLISRPTLTNSLDRCLDYSLTLLVAPAGYGKTCILQQWLNTVEERQPVAWLSLDEGDNDIRSFWIAIYAALERCYPQLFQGEFSWLQSVPHFDPAQTLRMLINTLAASQHHCILALDDYHLIQEPAIHESISFLLTHHPAPFHLILSSRYDPPLPLSRLRGRRQLLEIRTEQLRCTEEEASRFLRQMLATELASETLHSIIERCEGWITGLHLFGLTLQHEADPASKVHQLSGTSRYILDYLTDEVLQGLPEQLQRFLLQTSLLERFSLELCVAVTGMKESQELLEVLERKDLFLISLDEQHQWFRYHHLFAEALLTRLQRKEPESLTVLHRRASICYEAQGSMREAIPHALQAQDWELAATQIERLPRRIALNPKRKSRLLQWLQQFPHTFLRSRPQLSLLYARELYGNPLQVELFLQEAETAAREQLLRLEQEPAANSAAQCHALNDLLGEVACYRAMNAVREGNMDAAERYCQQACELLSTQNLAARAYVNEVQFEIAQSQGRGEEAILFELKAYELARQLGDLHSAITYLFGAAFTCFERGQLQRAWQLTLKAQESAPESMPQLSLPFYWLQIIQSCILMEQYKLEEAHALIQRAITLAEQVGDAYALVMAYSQLLNITLLQKNLQEAGEAIEKGEFWSHQASEWGKNLWHSNYALAWFWLATGNRKQALDWFARSRLRGQEGYRFWGYYRMPGIALVLLSEGHAEEALQELEPVLQKARCNGEQIWTVLFLSLQARLYQALQRPEEALQAAQEAVRLAAPEGFLAMLVYIGDEAVAQQLPILKEREPEAAPFLAQVEAAFQRRGIAVEQTASLPKTISDSDHLAALSPRELEVLHLLAQGYSNQSIADILVLSLHTVKGYVSTILSKLEVNNRTQAILRARERNLL</sequence>
<dbReference type="InterPro" id="IPR059106">
    <property type="entry name" value="WHD_MalT"/>
</dbReference>